<dbReference type="EMBL" id="CAVLEF010000003">
    <property type="protein sequence ID" value="CAK1542683.1"/>
    <property type="molecule type" value="Genomic_DNA"/>
</dbReference>
<dbReference type="AlphaFoldDB" id="A0AAV1J1F5"/>
<feature type="region of interest" description="Disordered" evidence="1">
    <location>
        <begin position="132"/>
        <end position="155"/>
    </location>
</feature>
<sequence length="200" mass="21691">MTLGDVARKLNTCESPRPISQIRHPICLNRRKALYDACFISGNKCMSQDKMKFFLILAAVIALGAAKPSAWTLQELEVALKDPNTDPAIVPYLQVALNKIMEAILAGETIDSIVVPIPGDYVKPIIDPSPAEVPEEVPAPQPIVPEPEPEPQPEIRSPLVQVIVNVKSQKDTAESPAIVPSPVDISENQPIVNPIDIIAN</sequence>
<evidence type="ECO:0000256" key="2">
    <source>
        <dbReference type="SAM" id="Phobius"/>
    </source>
</evidence>
<dbReference type="Proteomes" id="UP001497472">
    <property type="component" value="Unassembled WGS sequence"/>
</dbReference>
<comment type="caution">
    <text evidence="3">The sequence shown here is derived from an EMBL/GenBank/DDBJ whole genome shotgun (WGS) entry which is preliminary data.</text>
</comment>
<keyword evidence="2" id="KW-0472">Membrane</keyword>
<keyword evidence="2" id="KW-0812">Transmembrane</keyword>
<name>A0AAV1J1F5_9NEOP</name>
<evidence type="ECO:0000313" key="4">
    <source>
        <dbReference type="Proteomes" id="UP001497472"/>
    </source>
</evidence>
<proteinExistence type="predicted"/>
<protein>
    <submittedName>
        <fullName evidence="3">Uncharacterized protein</fullName>
    </submittedName>
</protein>
<keyword evidence="2" id="KW-1133">Transmembrane helix</keyword>
<evidence type="ECO:0000256" key="1">
    <source>
        <dbReference type="SAM" id="MobiDB-lite"/>
    </source>
</evidence>
<feature type="compositionally biased region" description="Pro residues" evidence="1">
    <location>
        <begin position="137"/>
        <end position="152"/>
    </location>
</feature>
<reference evidence="3 4" key="1">
    <citation type="submission" date="2023-11" db="EMBL/GenBank/DDBJ databases">
        <authorList>
            <person name="Okamura Y."/>
        </authorList>
    </citation>
    <scope>NUCLEOTIDE SEQUENCE [LARGE SCALE GENOMIC DNA]</scope>
</reference>
<keyword evidence="4" id="KW-1185">Reference proteome</keyword>
<accession>A0AAV1J1F5</accession>
<evidence type="ECO:0000313" key="3">
    <source>
        <dbReference type="EMBL" id="CAK1542683.1"/>
    </source>
</evidence>
<feature type="transmembrane region" description="Helical" evidence="2">
    <location>
        <begin position="53"/>
        <end position="73"/>
    </location>
</feature>
<organism evidence="3 4">
    <name type="scientific">Leptosia nina</name>
    <dbReference type="NCBI Taxonomy" id="320188"/>
    <lineage>
        <taxon>Eukaryota</taxon>
        <taxon>Metazoa</taxon>
        <taxon>Ecdysozoa</taxon>
        <taxon>Arthropoda</taxon>
        <taxon>Hexapoda</taxon>
        <taxon>Insecta</taxon>
        <taxon>Pterygota</taxon>
        <taxon>Neoptera</taxon>
        <taxon>Endopterygota</taxon>
        <taxon>Lepidoptera</taxon>
        <taxon>Glossata</taxon>
        <taxon>Ditrysia</taxon>
        <taxon>Papilionoidea</taxon>
        <taxon>Pieridae</taxon>
        <taxon>Pierinae</taxon>
        <taxon>Leptosia</taxon>
    </lineage>
</organism>
<gene>
    <name evidence="3" type="ORF">LNINA_LOCUS2547</name>
</gene>